<proteinExistence type="inferred from homology"/>
<evidence type="ECO:0000256" key="1">
    <source>
        <dbReference type="ARBA" id="ARBA00004123"/>
    </source>
</evidence>
<dbReference type="InterPro" id="IPR025789">
    <property type="entry name" value="DOT1_dom"/>
</dbReference>
<keyword evidence="8 11" id="KW-0539">Nucleus</keyword>
<keyword evidence="4 11" id="KW-0489">Methyltransferase</keyword>
<dbReference type="GO" id="GO:0032259">
    <property type="term" value="P:methylation"/>
    <property type="evidence" value="ECO:0007669"/>
    <property type="project" value="UniProtKB-KW"/>
</dbReference>
<evidence type="ECO:0000256" key="12">
    <source>
        <dbReference type="SAM" id="MobiDB-lite"/>
    </source>
</evidence>
<dbReference type="GO" id="GO:0006281">
    <property type="term" value="P:DNA repair"/>
    <property type="evidence" value="ECO:0007669"/>
    <property type="project" value="TreeGrafter"/>
</dbReference>
<feature type="compositionally biased region" description="Low complexity" evidence="12">
    <location>
        <begin position="99"/>
        <end position="110"/>
    </location>
</feature>
<keyword evidence="15" id="KW-1185">Reference proteome</keyword>
<evidence type="ECO:0000256" key="2">
    <source>
        <dbReference type="ARBA" id="ARBA00012190"/>
    </source>
</evidence>
<comment type="miscellaneous">
    <text evidence="11">In contrast to other lysine histone methyltransferases, it does not contain a SET domain, suggesting the existence of another mechanism for methylation of lysine residues of histones.</text>
</comment>
<evidence type="ECO:0000313" key="15">
    <source>
        <dbReference type="Proteomes" id="UP000683000"/>
    </source>
</evidence>
<evidence type="ECO:0000256" key="4">
    <source>
        <dbReference type="ARBA" id="ARBA00022603"/>
    </source>
</evidence>
<evidence type="ECO:0000256" key="7">
    <source>
        <dbReference type="ARBA" id="ARBA00022853"/>
    </source>
</evidence>
<dbReference type="GO" id="GO:0140956">
    <property type="term" value="F:histone H3K79 trimethyltransferase activity"/>
    <property type="evidence" value="ECO:0007669"/>
    <property type="project" value="UniProtKB-EC"/>
</dbReference>
<evidence type="ECO:0000256" key="11">
    <source>
        <dbReference type="RuleBase" id="RU271113"/>
    </source>
</evidence>
<feature type="region of interest" description="Disordered" evidence="12">
    <location>
        <begin position="24"/>
        <end position="117"/>
    </location>
</feature>
<keyword evidence="7 11" id="KW-0156">Chromatin regulator</keyword>
<dbReference type="AlphaFoldDB" id="A0A8I2YJ77"/>
<dbReference type="Pfam" id="PF08123">
    <property type="entry name" value="DOT1"/>
    <property type="match status" value="1"/>
</dbReference>
<evidence type="ECO:0000256" key="5">
    <source>
        <dbReference type="ARBA" id="ARBA00022679"/>
    </source>
</evidence>
<feature type="compositionally biased region" description="Basic residues" evidence="12">
    <location>
        <begin position="89"/>
        <end position="98"/>
    </location>
</feature>
<evidence type="ECO:0000256" key="3">
    <source>
        <dbReference type="ARBA" id="ARBA00020987"/>
    </source>
</evidence>
<feature type="region of interest" description="Disordered" evidence="12">
    <location>
        <begin position="255"/>
        <end position="306"/>
    </location>
</feature>
<organism evidence="14 15">
    <name type="scientific">Boletus reticuloceps</name>
    <dbReference type="NCBI Taxonomy" id="495285"/>
    <lineage>
        <taxon>Eukaryota</taxon>
        <taxon>Fungi</taxon>
        <taxon>Dikarya</taxon>
        <taxon>Basidiomycota</taxon>
        <taxon>Agaricomycotina</taxon>
        <taxon>Agaricomycetes</taxon>
        <taxon>Agaricomycetidae</taxon>
        <taxon>Boletales</taxon>
        <taxon>Boletineae</taxon>
        <taxon>Boletaceae</taxon>
        <taxon>Boletoideae</taxon>
        <taxon>Boletus</taxon>
    </lineage>
</organism>
<dbReference type="InterPro" id="IPR030445">
    <property type="entry name" value="H3-K79_meTrfase"/>
</dbReference>
<evidence type="ECO:0000256" key="9">
    <source>
        <dbReference type="ARBA" id="ARBA00029821"/>
    </source>
</evidence>
<comment type="function">
    <text evidence="11">Histone methyltransferase that specifically trimethylates histone H3 to form H3K79me3. This methylation is required for telomere silencing and for the pachytene checkpoint during the meiotic cell cycle by allowing the recruitment of RAD9 to double strand breaks. Nucleosomes are preferred as substrate compared to free histone.</text>
</comment>
<protein>
    <recommendedName>
        <fullName evidence="3 11">Histone-lysine N-methyltransferase, H3 lysine-79 specific</fullName>
        <ecNumber evidence="2 11">2.1.1.360</ecNumber>
    </recommendedName>
    <alternativeName>
        <fullName evidence="9 11">Histone H3-K79 methyltransferase</fullName>
    </alternativeName>
</protein>
<accession>A0A8I2YJ77</accession>
<keyword evidence="5 11" id="KW-0808">Transferase</keyword>
<dbReference type="SUPFAM" id="SSF53335">
    <property type="entry name" value="S-adenosyl-L-methionine-dependent methyltransferases"/>
    <property type="match status" value="1"/>
</dbReference>
<evidence type="ECO:0000256" key="8">
    <source>
        <dbReference type="ARBA" id="ARBA00023242"/>
    </source>
</evidence>
<feature type="compositionally biased region" description="Low complexity" evidence="12">
    <location>
        <begin position="43"/>
        <end position="72"/>
    </location>
</feature>
<dbReference type="GO" id="GO:0005634">
    <property type="term" value="C:nucleus"/>
    <property type="evidence" value="ECO:0007669"/>
    <property type="project" value="UniProtKB-SubCell"/>
</dbReference>
<comment type="catalytic activity">
    <reaction evidence="10 11">
        <text>L-lysyl(79)-[histone H3] + 3 S-adenosyl-L-methionine = N(6),N(6),N(6)-trimethyl-L-lysyl(79)-[histone H3] + 3 S-adenosyl-L-homocysteine + 3 H(+)</text>
        <dbReference type="Rhea" id="RHEA:60328"/>
        <dbReference type="Rhea" id="RHEA-COMP:15549"/>
        <dbReference type="Rhea" id="RHEA-COMP:15552"/>
        <dbReference type="ChEBI" id="CHEBI:15378"/>
        <dbReference type="ChEBI" id="CHEBI:29969"/>
        <dbReference type="ChEBI" id="CHEBI:57856"/>
        <dbReference type="ChEBI" id="CHEBI:59789"/>
        <dbReference type="ChEBI" id="CHEBI:61961"/>
        <dbReference type="EC" id="2.1.1.360"/>
    </reaction>
</comment>
<name>A0A8I2YJ77_9AGAM</name>
<comment type="subcellular location">
    <subcellularLocation>
        <location evidence="1 11">Nucleus</location>
    </subcellularLocation>
</comment>
<dbReference type="Gene3D" id="3.40.50.150">
    <property type="entry name" value="Vaccinia Virus protein VP39"/>
    <property type="match status" value="1"/>
</dbReference>
<dbReference type="EC" id="2.1.1.360" evidence="2 11"/>
<dbReference type="CDD" id="cd02440">
    <property type="entry name" value="AdoMet_MTases"/>
    <property type="match status" value="1"/>
</dbReference>
<feature type="compositionally biased region" description="Pro residues" evidence="12">
    <location>
        <begin position="28"/>
        <end position="42"/>
    </location>
</feature>
<keyword evidence="6 11" id="KW-0949">S-adenosyl-L-methionine</keyword>
<comment type="activity regulation">
    <text evidence="11">Ubiquitination of histone H2B to form H2BK123ub1 is required for efficient DOT1 methyltransferase activity on histone H3.</text>
</comment>
<feature type="compositionally biased region" description="Pro residues" evidence="12">
    <location>
        <begin position="263"/>
        <end position="280"/>
    </location>
</feature>
<evidence type="ECO:0000313" key="14">
    <source>
        <dbReference type="EMBL" id="KAG6373105.1"/>
    </source>
</evidence>
<dbReference type="PROSITE" id="PS51569">
    <property type="entry name" value="DOT1"/>
    <property type="match status" value="1"/>
</dbReference>
<feature type="compositionally biased region" description="Pro residues" evidence="12">
    <location>
        <begin position="287"/>
        <end position="304"/>
    </location>
</feature>
<dbReference type="GO" id="GO:0000077">
    <property type="term" value="P:DNA damage checkpoint signaling"/>
    <property type="evidence" value="ECO:0007669"/>
    <property type="project" value="TreeGrafter"/>
</dbReference>
<dbReference type="Proteomes" id="UP000683000">
    <property type="component" value="Unassembled WGS sequence"/>
</dbReference>
<dbReference type="FunFam" id="3.40.50.150:FF:000033">
    <property type="entry name" value="Histone-lysine N-methyltransferase, H3 lysine-79 specific"/>
    <property type="match status" value="1"/>
</dbReference>
<comment type="caution">
    <text evidence="14">The sequence shown here is derived from an EMBL/GenBank/DDBJ whole genome shotgun (WGS) entry which is preliminary data.</text>
</comment>
<reference evidence="14" key="1">
    <citation type="submission" date="2021-03" db="EMBL/GenBank/DDBJ databases">
        <title>Evolutionary innovations through gain and loss of genes in the ectomycorrhizal Boletales.</title>
        <authorList>
            <person name="Wu G."/>
            <person name="Miyauchi S."/>
            <person name="Morin E."/>
            <person name="Yang Z.-L."/>
            <person name="Xu J."/>
            <person name="Martin F.M."/>
        </authorList>
    </citation>
    <scope>NUCLEOTIDE SEQUENCE</scope>
    <source>
        <strain evidence="14">BR01</strain>
    </source>
</reference>
<dbReference type="EMBL" id="JAGFBS010000023">
    <property type="protein sequence ID" value="KAG6373105.1"/>
    <property type="molecule type" value="Genomic_DNA"/>
</dbReference>
<feature type="domain" description="DOT1" evidence="13">
    <location>
        <begin position="264"/>
        <end position="594"/>
    </location>
</feature>
<comment type="similarity">
    <text evidence="11">Belongs to the class I-like SAM-binding methyltransferase superfamily. DOT1 family.</text>
</comment>
<sequence length="604" mass="67099">MAALQGVCVTTRRGWKLQLQELEAPSYLPSPTPDTPYPPPSSPDSSPLTDSSSGFDFPSPSRETSVSASSSSKRQRAPSLAQDAPRVVARPRKIKKRASTSPYTSGSSSRGESRQRSVALELELELDEPIYRSDRSRSTSVFPPPAHVLAREWWSLDGGSPGDGFVSAADVVRKLARSYKPYFRNPDDPDNKSFEVESFPTADLEYPNNYANEKFMLLVPKDKDHYNPIMCLEQSLYTIIDSYLSPAQKALFGSLPSKSIPDNTPPPSPSPITRPDPPDPFSVLDTPPEPQIPPPQPQNDPPQPDYIRSLQRAIRRRDGPLFLSTLETINQLLRSLKYPPLPSDVFLPAPPNVFTSAVRSWTRGLPDKVMLRIVDETYQRCVGPNIKNLHRYEAFSSEVYGELMPSFTSDIIAATGLNSSSLLMDLGSGVGNVLLQASLQTGCRSYGIELLEGPANVARQQWKQFQKRCQMWGVCTGNVELEEGDMLKSKRVTELMGKADVVLVNNKVFQQSLNEALRAKFLDLKEGAIVVSLKPFVSPNARVTERNVDDICAIFDVVERPYRSGSVSWGSGGGTYYLHRVDRAGYANVKQRFENSRARTARRR</sequence>
<dbReference type="PANTHER" id="PTHR21451">
    <property type="entry name" value="HISTONE H3 METHYLTRANSFERASE"/>
    <property type="match status" value="1"/>
</dbReference>
<evidence type="ECO:0000256" key="10">
    <source>
        <dbReference type="ARBA" id="ARBA00047770"/>
    </source>
</evidence>
<dbReference type="PANTHER" id="PTHR21451:SF0">
    <property type="entry name" value="HISTONE-LYSINE N-METHYLTRANSFERASE, H3 LYSINE-79 SPECIFIC"/>
    <property type="match status" value="1"/>
</dbReference>
<dbReference type="InterPro" id="IPR029063">
    <property type="entry name" value="SAM-dependent_MTases_sf"/>
</dbReference>
<dbReference type="OrthoDB" id="443402at2759"/>
<evidence type="ECO:0000256" key="6">
    <source>
        <dbReference type="ARBA" id="ARBA00022691"/>
    </source>
</evidence>
<evidence type="ECO:0000259" key="13">
    <source>
        <dbReference type="PROSITE" id="PS51569"/>
    </source>
</evidence>
<gene>
    <name evidence="14" type="ORF">JVT61DRAFT_6707</name>
</gene>